<evidence type="ECO:0000256" key="2">
    <source>
        <dbReference type="ARBA" id="ARBA00022679"/>
    </source>
</evidence>
<keyword evidence="2 7" id="KW-0808">Transferase</keyword>
<accession>A0A395GVK0</accession>
<evidence type="ECO:0000256" key="4">
    <source>
        <dbReference type="SAM" id="MobiDB-lite"/>
    </source>
</evidence>
<feature type="domain" description="Erythromycin biosynthesis protein CIII-like C-terminal" evidence="6">
    <location>
        <begin position="413"/>
        <end position="505"/>
    </location>
</feature>
<sequence>MASWERSCGKAALWKCLHIERRSISFTNSPMEPHDQPPPYEALSNSSEGSNPWEGQDTHVKDDGRVVVDANSKLCRTLSRLIPRVQHENLPPPAHTEPTHPPYRLNIVIQIVGSRGDIQPFLALGTALQAHGHRIRIATHDTFAPFVQASNLEFYPIGGNPNQLMAYMVKNPGLIPRMKSIRAGEIAKKQQMMAEMLRGCWQSCIAPDPVSGTPFVADAIIANPPSFAHVHCAQALGVPLHLMFTMPWSATGRFPHPLANLRNGGEREWVNWVSYGVVDWLAWQGLGDVINDWRKNDLNLEPIAMSEGPFLLQTLKVPYTYCWSPALVPKPDDWPANLEVCGFFFRDPPDYKPPAALETFLSSGPPPIYIGFGSIVLDDPEKMTRILIEAVQQTGIRALISRGWSKLGGIDCENVMYLDDCPHEWLFQRVSAVIHHGGAGTTACGLRYGRPTFIVPFFGDQPFWGEMVAANGAGPSPIPHEHLDAEKLAQAIRYCIGPDAMRAAGDIATRMQHESGVQAAVASFHRNLPAGLKKCEIMPQFPASWVVKKGKKKYHLSKVAAEVLLDHMKISRDKMKPYQSNPIIIENERWDPITGISSAGLGWTVDILKASGDIVYQPYKVMRQEGSTSRPSSRSTDRETPLSNLTPEPHLHKSKSMSSIPPSTPHPQAQSKAAAMASASAKATGKVLTKYVSGIMVDIPLAAAEGFRVLPGLYGDKVHDYGHVKDWKTGTIAGAKCFALGMGESFTDIFYQPYRGAKANGAVGFATGMVKGTVGVVGKMAHAGLGLVAYPGQGIKRTIRSSWKNKRQKEIVAALHADGVSTLRHERGRGLKDAVVIDLFRQLWQKDDTVDDSDDYL</sequence>
<dbReference type="SUPFAM" id="SSF53756">
    <property type="entry name" value="UDP-Glycosyltransferase/glycogen phosphorylase"/>
    <property type="match status" value="1"/>
</dbReference>
<dbReference type="Pfam" id="PF03033">
    <property type="entry name" value="Glyco_transf_28"/>
    <property type="match status" value="1"/>
</dbReference>
<dbReference type="PANTHER" id="PTHR48050:SF27">
    <property type="entry name" value="GLUCOSYLTRANSFERASE, PUTATIVE (AFU_ORTHOLOGUE AFUA_7G04880)-RELATED"/>
    <property type="match status" value="1"/>
</dbReference>
<evidence type="ECO:0000259" key="5">
    <source>
        <dbReference type="Pfam" id="PF03033"/>
    </source>
</evidence>
<feature type="domain" description="Glycosyltransferase family 28 N-terminal" evidence="5">
    <location>
        <begin position="107"/>
        <end position="252"/>
    </location>
</feature>
<dbReference type="GeneID" id="37225831"/>
<keyword evidence="8" id="KW-1185">Reference proteome</keyword>
<name>A0A395GVK0_9EURO</name>
<keyword evidence="3" id="KW-0443">Lipid metabolism</keyword>
<dbReference type="Gene3D" id="3.40.50.2000">
    <property type="entry name" value="Glycogen Phosphorylase B"/>
    <property type="match status" value="2"/>
</dbReference>
<evidence type="ECO:0000256" key="3">
    <source>
        <dbReference type="ARBA" id="ARBA00023098"/>
    </source>
</evidence>
<dbReference type="FunFam" id="3.40.50.2000:FF:000100">
    <property type="entry name" value="Glycosyltransferase family 1 protein"/>
    <property type="match status" value="1"/>
</dbReference>
<comment type="subcellular location">
    <subcellularLocation>
        <location evidence="1">Endomembrane system</location>
        <topology evidence="1">Peripheral membrane protein</topology>
    </subcellularLocation>
</comment>
<dbReference type="GO" id="GO:0005975">
    <property type="term" value="P:carbohydrate metabolic process"/>
    <property type="evidence" value="ECO:0007669"/>
    <property type="project" value="InterPro"/>
</dbReference>
<reference evidence="7 8" key="1">
    <citation type="submission" date="2018-02" db="EMBL/GenBank/DDBJ databases">
        <title>The genomes of Aspergillus section Nigri reveals drivers in fungal speciation.</title>
        <authorList>
            <consortium name="DOE Joint Genome Institute"/>
            <person name="Vesth T.C."/>
            <person name="Nybo J."/>
            <person name="Theobald S."/>
            <person name="Brandl J."/>
            <person name="Frisvad J.C."/>
            <person name="Nielsen K.F."/>
            <person name="Lyhne E.K."/>
            <person name="Kogle M.E."/>
            <person name="Kuo A."/>
            <person name="Riley R."/>
            <person name="Clum A."/>
            <person name="Nolan M."/>
            <person name="Lipzen A."/>
            <person name="Salamov A."/>
            <person name="Henrissat B."/>
            <person name="Wiebenga A."/>
            <person name="De vries R.P."/>
            <person name="Grigoriev I.V."/>
            <person name="Mortensen U.H."/>
            <person name="Andersen M.R."/>
            <person name="Baker S.E."/>
        </authorList>
    </citation>
    <scope>NUCLEOTIDE SEQUENCE [LARGE SCALE GENOMIC DNA]</scope>
    <source>
        <strain evidence="7 8">CBS 121593</strain>
    </source>
</reference>
<evidence type="ECO:0000259" key="6">
    <source>
        <dbReference type="Pfam" id="PF06722"/>
    </source>
</evidence>
<dbReference type="RefSeq" id="XP_025573045.1">
    <property type="nucleotide sequence ID" value="XM_025720966.1"/>
</dbReference>
<organism evidence="7 8">
    <name type="scientific">Aspergillus ibericus CBS 121593</name>
    <dbReference type="NCBI Taxonomy" id="1448316"/>
    <lineage>
        <taxon>Eukaryota</taxon>
        <taxon>Fungi</taxon>
        <taxon>Dikarya</taxon>
        <taxon>Ascomycota</taxon>
        <taxon>Pezizomycotina</taxon>
        <taxon>Eurotiomycetes</taxon>
        <taxon>Eurotiomycetidae</taxon>
        <taxon>Eurotiales</taxon>
        <taxon>Aspergillaceae</taxon>
        <taxon>Aspergillus</taxon>
        <taxon>Aspergillus subgen. Circumdati</taxon>
    </lineage>
</organism>
<dbReference type="Pfam" id="PF06722">
    <property type="entry name" value="EryCIII-like_C"/>
    <property type="match status" value="1"/>
</dbReference>
<protein>
    <submittedName>
        <fullName evidence="7">UDP-Glycosyltransferase/glycogen phosphorylase</fullName>
    </submittedName>
</protein>
<feature type="region of interest" description="Disordered" evidence="4">
    <location>
        <begin position="27"/>
        <end position="61"/>
    </location>
</feature>
<dbReference type="OrthoDB" id="5835829at2759"/>
<dbReference type="GO" id="GO:0006629">
    <property type="term" value="P:lipid metabolic process"/>
    <property type="evidence" value="ECO:0007669"/>
    <property type="project" value="UniProtKB-KW"/>
</dbReference>
<evidence type="ECO:0000313" key="8">
    <source>
        <dbReference type="Proteomes" id="UP000249402"/>
    </source>
</evidence>
<dbReference type="GO" id="GO:0012505">
    <property type="term" value="C:endomembrane system"/>
    <property type="evidence" value="ECO:0007669"/>
    <property type="project" value="UniProtKB-SubCell"/>
</dbReference>
<dbReference type="FunFam" id="3.40.50.2000:FF:000009">
    <property type="entry name" value="Sterol 3-beta-glucosyltransferase UGT80A2"/>
    <property type="match status" value="1"/>
</dbReference>
<dbReference type="PANTHER" id="PTHR48050">
    <property type="entry name" value="STEROL 3-BETA-GLUCOSYLTRANSFERASE"/>
    <property type="match status" value="1"/>
</dbReference>
<gene>
    <name evidence="7" type="ORF">BO80DRAFT_436630</name>
</gene>
<dbReference type="Proteomes" id="UP000249402">
    <property type="component" value="Unassembled WGS sequence"/>
</dbReference>
<proteinExistence type="predicted"/>
<dbReference type="GO" id="GO:0016906">
    <property type="term" value="F:sterol 3-beta-glucosyltransferase activity"/>
    <property type="evidence" value="ECO:0007669"/>
    <property type="project" value="UniProtKB-ARBA"/>
</dbReference>
<dbReference type="CDD" id="cd03784">
    <property type="entry name" value="GT1_Gtf-like"/>
    <property type="match status" value="1"/>
</dbReference>
<evidence type="ECO:0000256" key="1">
    <source>
        <dbReference type="ARBA" id="ARBA00004184"/>
    </source>
</evidence>
<feature type="region of interest" description="Disordered" evidence="4">
    <location>
        <begin position="622"/>
        <end position="676"/>
    </location>
</feature>
<dbReference type="STRING" id="1448316.A0A395GVK0"/>
<dbReference type="InterPro" id="IPR050426">
    <property type="entry name" value="Glycosyltransferase_28"/>
</dbReference>
<dbReference type="InterPro" id="IPR002213">
    <property type="entry name" value="UDP_glucos_trans"/>
</dbReference>
<evidence type="ECO:0000313" key="7">
    <source>
        <dbReference type="EMBL" id="RAK98717.1"/>
    </source>
</evidence>
<dbReference type="VEuPathDB" id="FungiDB:BO80DRAFT_436630"/>
<dbReference type="InterPro" id="IPR010610">
    <property type="entry name" value="EryCIII-like_C"/>
</dbReference>
<dbReference type="InterPro" id="IPR004276">
    <property type="entry name" value="GlycoTrans_28_N"/>
</dbReference>
<dbReference type="AlphaFoldDB" id="A0A395GVK0"/>
<dbReference type="EMBL" id="KZ824451">
    <property type="protein sequence ID" value="RAK98717.1"/>
    <property type="molecule type" value="Genomic_DNA"/>
</dbReference>